<evidence type="ECO:0000313" key="2">
    <source>
        <dbReference type="EMBL" id="MBL7259863.1"/>
    </source>
</evidence>
<sequence length="291" mass="31597">MIGVERLRQGLMDLWGLPEPVVERHDGGMNSSTWFVTDRGERWVAKAVDPAARRSFTSGLAVAAALQHAGVPAGAPMATRQGERVVDVDGTPLALLTWVPGEELTSTDPGDQRLIGAVLARVHRALAGVAVPDAERFHWVDPQSEHLDVRPWVRPAVARAVAAYDELDPQTLSWGLLHTDPAFDAFRMDRARGVCGMIDWSTAMIGPLLYDVASAVMYAGGLDRSGALVEAYLDEGVMPRAEAERALGVMLRFRWAVQADYFARRIVTNDLTGVASAAENEKGLADAFAWL</sequence>
<accession>A0ABS1VZX8</accession>
<keyword evidence="3" id="KW-1185">Reference proteome</keyword>
<dbReference type="Pfam" id="PF01636">
    <property type="entry name" value="APH"/>
    <property type="match status" value="1"/>
</dbReference>
<reference evidence="2 3" key="1">
    <citation type="submission" date="2021-01" db="EMBL/GenBank/DDBJ databases">
        <title>Actinoplanes sp. nov. LDG1-01 isolated from lichen.</title>
        <authorList>
            <person name="Saeng-In P."/>
            <person name="Phongsopitanun W."/>
            <person name="Kanchanasin P."/>
            <person name="Yuki M."/>
            <person name="Kudo T."/>
            <person name="Ohkuma M."/>
            <person name="Tanasupawat S."/>
        </authorList>
    </citation>
    <scope>NUCLEOTIDE SEQUENCE [LARGE SCALE GENOMIC DNA]</scope>
    <source>
        <strain evidence="2 3">LDG1-01</strain>
    </source>
</reference>
<dbReference type="InterPro" id="IPR011009">
    <property type="entry name" value="Kinase-like_dom_sf"/>
</dbReference>
<dbReference type="Gene3D" id="3.30.200.20">
    <property type="entry name" value="Phosphorylase Kinase, domain 1"/>
    <property type="match status" value="1"/>
</dbReference>
<gene>
    <name evidence="2" type="ORF">JKJ07_36640</name>
</gene>
<evidence type="ECO:0000259" key="1">
    <source>
        <dbReference type="Pfam" id="PF01636"/>
    </source>
</evidence>
<dbReference type="RefSeq" id="WP_202996558.1">
    <property type="nucleotide sequence ID" value="NZ_JAENHO010000012.1"/>
</dbReference>
<dbReference type="InterPro" id="IPR002575">
    <property type="entry name" value="Aminoglycoside_PTrfase"/>
</dbReference>
<protein>
    <submittedName>
        <fullName evidence="2">Phosphotransferase</fullName>
    </submittedName>
</protein>
<evidence type="ECO:0000313" key="3">
    <source>
        <dbReference type="Proteomes" id="UP000598996"/>
    </source>
</evidence>
<organism evidence="2 3">
    <name type="scientific">Paractinoplanes lichenicola</name>
    <dbReference type="NCBI Taxonomy" id="2802976"/>
    <lineage>
        <taxon>Bacteria</taxon>
        <taxon>Bacillati</taxon>
        <taxon>Actinomycetota</taxon>
        <taxon>Actinomycetes</taxon>
        <taxon>Micromonosporales</taxon>
        <taxon>Micromonosporaceae</taxon>
        <taxon>Paractinoplanes</taxon>
    </lineage>
</organism>
<dbReference type="Gene3D" id="3.90.1200.10">
    <property type="match status" value="1"/>
</dbReference>
<dbReference type="SUPFAM" id="SSF56112">
    <property type="entry name" value="Protein kinase-like (PK-like)"/>
    <property type="match status" value="1"/>
</dbReference>
<dbReference type="Proteomes" id="UP000598996">
    <property type="component" value="Unassembled WGS sequence"/>
</dbReference>
<proteinExistence type="predicted"/>
<dbReference type="EMBL" id="JAENHO010000012">
    <property type="protein sequence ID" value="MBL7259863.1"/>
    <property type="molecule type" value="Genomic_DNA"/>
</dbReference>
<feature type="domain" description="Aminoglycoside phosphotransferase" evidence="1">
    <location>
        <begin position="22"/>
        <end position="236"/>
    </location>
</feature>
<name>A0ABS1VZX8_9ACTN</name>
<comment type="caution">
    <text evidence="2">The sequence shown here is derived from an EMBL/GenBank/DDBJ whole genome shotgun (WGS) entry which is preliminary data.</text>
</comment>